<name>A0A7J9J650_9ROSI</name>
<feature type="non-terminal residue" evidence="1">
    <location>
        <position position="69"/>
    </location>
</feature>
<keyword evidence="2" id="KW-1185">Reference proteome</keyword>
<organism evidence="1 2">
    <name type="scientific">Gossypium armourianum</name>
    <dbReference type="NCBI Taxonomy" id="34283"/>
    <lineage>
        <taxon>Eukaryota</taxon>
        <taxon>Viridiplantae</taxon>
        <taxon>Streptophyta</taxon>
        <taxon>Embryophyta</taxon>
        <taxon>Tracheophyta</taxon>
        <taxon>Spermatophyta</taxon>
        <taxon>Magnoliopsida</taxon>
        <taxon>eudicotyledons</taxon>
        <taxon>Gunneridae</taxon>
        <taxon>Pentapetalae</taxon>
        <taxon>rosids</taxon>
        <taxon>malvids</taxon>
        <taxon>Malvales</taxon>
        <taxon>Malvaceae</taxon>
        <taxon>Malvoideae</taxon>
        <taxon>Gossypium</taxon>
    </lineage>
</organism>
<dbReference type="EMBL" id="JABFAE010000006">
    <property type="protein sequence ID" value="MBA0829787.1"/>
    <property type="molecule type" value="Genomic_DNA"/>
</dbReference>
<gene>
    <name evidence="1" type="ORF">Goarm_014369</name>
</gene>
<accession>A0A7J9J650</accession>
<comment type="caution">
    <text evidence="1">The sequence shown here is derived from an EMBL/GenBank/DDBJ whole genome shotgun (WGS) entry which is preliminary data.</text>
</comment>
<protein>
    <submittedName>
        <fullName evidence="1">Uncharacterized protein</fullName>
    </submittedName>
</protein>
<proteinExistence type="predicted"/>
<evidence type="ECO:0000313" key="2">
    <source>
        <dbReference type="Proteomes" id="UP000593575"/>
    </source>
</evidence>
<dbReference type="AlphaFoldDB" id="A0A7J9J650"/>
<reference evidence="1 2" key="1">
    <citation type="journal article" date="2019" name="Genome Biol. Evol.">
        <title>Insights into the evolution of the New World diploid cottons (Gossypium, subgenus Houzingenia) based on genome sequencing.</title>
        <authorList>
            <person name="Grover C.E."/>
            <person name="Arick M.A. 2nd"/>
            <person name="Thrash A."/>
            <person name="Conover J.L."/>
            <person name="Sanders W.S."/>
            <person name="Peterson D.G."/>
            <person name="Frelichowski J.E."/>
            <person name="Scheffler J.A."/>
            <person name="Scheffler B.E."/>
            <person name="Wendel J.F."/>
        </authorList>
    </citation>
    <scope>NUCLEOTIDE SEQUENCE [LARGE SCALE GENOMIC DNA]</scope>
    <source>
        <strain evidence="1">6</strain>
        <tissue evidence="1">Leaf</tissue>
    </source>
</reference>
<dbReference type="Proteomes" id="UP000593575">
    <property type="component" value="Unassembled WGS sequence"/>
</dbReference>
<sequence length="69" mass="7957">MVYVPQSLKLPEATSTSEEETLGIKPLKLQMLTIKFESSQMSNNEVIFEFYVKLRGITNKAFTLDDEHF</sequence>
<evidence type="ECO:0000313" key="1">
    <source>
        <dbReference type="EMBL" id="MBA0829787.1"/>
    </source>
</evidence>